<sequence length="576" mass="65769">MFVPTRRKRKSKNIEGGIDGDEDLTIKGPTSALTTFLKAEGIDANAIREKYDRYKPRDKTLENGDPLNENIHDKESSEGQTIDLEIQELDVKNTSNTKDDEVVVERRVVVVANEDSDEEEITEEEQQQQINTEAKRQKLDTSTNSSKRNGFSIDKNQARRRFKRLKIASDTLDLKSNENIASLQEIVISKLKGVDFSQKDNLTSIIGMLSNTNLQRISDALCKNRSLNSQNLAIFFDKNENKNSASSSSSSLITELRFGDCSDLKNEDFINIFTHIKNLKRIELHRCGQLNSATLNFIGENFGDRIEKIWVDGAFLITEATWLKFFEDMKHTLKSFRLGNTHRFTNACLEKLFSTCSYLEEIWIDKLHTLTDYTFIGKCTKNLKRITINNPVDETVVNDETLKTILFNIDCYNLEILNLDGCTGISNESIYSLNKYKLNSLIELSISDLDQVDNDSLLELFDINRFDTVKKVCLRGSLEMEDEILPLLFNLTNLDWLDLSCCLSLKFENVDTLNVNTSIKRLNLSFVYCVDDNLLIKIIEKLPNLEIVEVFGCNKVSIDKSVIKDTLNKYNLVIVG</sequence>
<dbReference type="SUPFAM" id="SSF52047">
    <property type="entry name" value="RNI-like"/>
    <property type="match status" value="1"/>
</dbReference>
<dbReference type="OrthoDB" id="1924287at2759"/>
<feature type="compositionally biased region" description="Acidic residues" evidence="1">
    <location>
        <begin position="114"/>
        <end position="126"/>
    </location>
</feature>
<feature type="region of interest" description="Disordered" evidence="1">
    <location>
        <begin position="114"/>
        <end position="154"/>
    </location>
</feature>
<dbReference type="SMART" id="SM00367">
    <property type="entry name" value="LRR_CC"/>
    <property type="match status" value="4"/>
</dbReference>
<dbReference type="EMBL" id="LXPE01000005">
    <property type="protein sequence ID" value="OBA27973.1"/>
    <property type="molecule type" value="Genomic_DNA"/>
</dbReference>
<evidence type="ECO:0000313" key="2">
    <source>
        <dbReference type="EMBL" id="OBA27973.1"/>
    </source>
</evidence>
<reference evidence="3" key="1">
    <citation type="journal article" date="2016" name="Proc. Natl. Acad. Sci. U.S.A.">
        <title>Comparative genomics of biotechnologically important yeasts.</title>
        <authorList>
            <person name="Riley R."/>
            <person name="Haridas S."/>
            <person name="Wolfe K.H."/>
            <person name="Lopes M.R."/>
            <person name="Hittinger C.T."/>
            <person name="Goeker M."/>
            <person name="Salamov A.A."/>
            <person name="Wisecaver J.H."/>
            <person name="Long T.M."/>
            <person name="Calvey C.H."/>
            <person name="Aerts A.L."/>
            <person name="Barry K.W."/>
            <person name="Choi C."/>
            <person name="Clum A."/>
            <person name="Coughlan A.Y."/>
            <person name="Deshpande S."/>
            <person name="Douglass A.P."/>
            <person name="Hanson S.J."/>
            <person name="Klenk H.-P."/>
            <person name="LaButti K.M."/>
            <person name="Lapidus A."/>
            <person name="Lindquist E.A."/>
            <person name="Lipzen A.M."/>
            <person name="Meier-Kolthoff J.P."/>
            <person name="Ohm R.A."/>
            <person name="Otillar R.P."/>
            <person name="Pangilinan J.L."/>
            <person name="Peng Y."/>
            <person name="Rokas A."/>
            <person name="Rosa C.A."/>
            <person name="Scheuner C."/>
            <person name="Sibirny A.A."/>
            <person name="Slot J.C."/>
            <person name="Stielow J.B."/>
            <person name="Sun H."/>
            <person name="Kurtzman C.P."/>
            <person name="Blackwell M."/>
            <person name="Grigoriev I.V."/>
            <person name="Jeffries T.W."/>
        </authorList>
    </citation>
    <scope>NUCLEOTIDE SEQUENCE [LARGE SCALE GENOMIC DNA]</scope>
    <source>
        <strain evidence="3">NRRL Y-1626</strain>
    </source>
</reference>
<dbReference type="AlphaFoldDB" id="A0A1B7TGW1"/>
<feature type="compositionally biased region" description="Polar residues" evidence="1">
    <location>
        <begin position="140"/>
        <end position="149"/>
    </location>
</feature>
<dbReference type="Proteomes" id="UP000092321">
    <property type="component" value="Unassembled WGS sequence"/>
</dbReference>
<dbReference type="PANTHER" id="PTHR13318">
    <property type="entry name" value="PARTNER OF PAIRED, ISOFORM B-RELATED"/>
    <property type="match status" value="1"/>
</dbReference>
<dbReference type="GO" id="GO:0031146">
    <property type="term" value="P:SCF-dependent proteasomal ubiquitin-dependent protein catabolic process"/>
    <property type="evidence" value="ECO:0007669"/>
    <property type="project" value="TreeGrafter"/>
</dbReference>
<keyword evidence="3" id="KW-1185">Reference proteome</keyword>
<accession>A0A1B7TGW1</accession>
<comment type="caution">
    <text evidence="2">The sequence shown here is derived from an EMBL/GenBank/DDBJ whole genome shotgun (WGS) entry which is preliminary data.</text>
</comment>
<feature type="region of interest" description="Disordered" evidence="1">
    <location>
        <begin position="1"/>
        <end position="20"/>
    </location>
</feature>
<protein>
    <submittedName>
        <fullName evidence="2">RNI-like protein</fullName>
    </submittedName>
</protein>
<name>A0A1B7TGW1_9ASCO</name>
<feature type="compositionally biased region" description="Basic residues" evidence="1">
    <location>
        <begin position="1"/>
        <end position="11"/>
    </location>
</feature>
<dbReference type="InterPro" id="IPR006553">
    <property type="entry name" value="Leu-rich_rpt_Cys-con_subtyp"/>
</dbReference>
<proteinExistence type="predicted"/>
<dbReference type="InterPro" id="IPR032675">
    <property type="entry name" value="LRR_dom_sf"/>
</dbReference>
<dbReference type="GO" id="GO:0019005">
    <property type="term" value="C:SCF ubiquitin ligase complex"/>
    <property type="evidence" value="ECO:0007669"/>
    <property type="project" value="TreeGrafter"/>
</dbReference>
<evidence type="ECO:0000256" key="1">
    <source>
        <dbReference type="SAM" id="MobiDB-lite"/>
    </source>
</evidence>
<evidence type="ECO:0000313" key="3">
    <source>
        <dbReference type="Proteomes" id="UP000092321"/>
    </source>
</evidence>
<dbReference type="Gene3D" id="3.80.10.10">
    <property type="entry name" value="Ribonuclease Inhibitor"/>
    <property type="match status" value="1"/>
</dbReference>
<organism evidence="2 3">
    <name type="scientific">Hanseniaspora valbyensis NRRL Y-1626</name>
    <dbReference type="NCBI Taxonomy" id="766949"/>
    <lineage>
        <taxon>Eukaryota</taxon>
        <taxon>Fungi</taxon>
        <taxon>Dikarya</taxon>
        <taxon>Ascomycota</taxon>
        <taxon>Saccharomycotina</taxon>
        <taxon>Saccharomycetes</taxon>
        <taxon>Saccharomycodales</taxon>
        <taxon>Saccharomycodaceae</taxon>
        <taxon>Hanseniaspora</taxon>
    </lineage>
</organism>
<gene>
    <name evidence="2" type="ORF">HANVADRAFT_5624</name>
</gene>
<feature type="region of interest" description="Disordered" evidence="1">
    <location>
        <begin position="55"/>
        <end position="79"/>
    </location>
</feature>